<evidence type="ECO:0000256" key="3">
    <source>
        <dbReference type="SAM" id="MobiDB-lite"/>
    </source>
</evidence>
<dbReference type="Pfam" id="PF12796">
    <property type="entry name" value="Ank_2"/>
    <property type="match status" value="2"/>
</dbReference>
<evidence type="ECO:0000313" key="4">
    <source>
        <dbReference type="EMBL" id="KWX14168.1"/>
    </source>
</evidence>
<evidence type="ECO:0000256" key="1">
    <source>
        <dbReference type="PROSITE-ProRule" id="PRU00023"/>
    </source>
</evidence>
<reference evidence="4 5" key="1">
    <citation type="journal article" date="2015" name="Mol. Biochem. Parasitol.">
        <title>Identification of polymorphic genes for use in assemblage B genotyping assays through comparative genomics of multiple assemblage B Giardia duodenalis isolates.</title>
        <authorList>
            <person name="Wielinga C."/>
            <person name="Thompson R.C."/>
            <person name="Monis P."/>
            <person name="Ryan U."/>
        </authorList>
    </citation>
    <scope>NUCLEOTIDE SEQUENCE [LARGE SCALE GENOMIC DNA]</scope>
    <source>
        <strain evidence="4 5">BAH15c1</strain>
    </source>
</reference>
<feature type="region of interest" description="Disordered" evidence="3">
    <location>
        <begin position="218"/>
        <end position="273"/>
    </location>
</feature>
<dbReference type="PANTHER" id="PTHR24120:SF4">
    <property type="entry name" value="GH07239P"/>
    <property type="match status" value="1"/>
</dbReference>
<dbReference type="InterPro" id="IPR002110">
    <property type="entry name" value="Ankyrin_rpt"/>
</dbReference>
<dbReference type="SMART" id="SM00248">
    <property type="entry name" value="ANK"/>
    <property type="match status" value="9"/>
</dbReference>
<proteinExistence type="predicted"/>
<dbReference type="InterPro" id="IPR036770">
    <property type="entry name" value="Ankyrin_rpt-contain_sf"/>
</dbReference>
<dbReference type="PROSITE" id="PS50297">
    <property type="entry name" value="ANK_REP_REGION"/>
    <property type="match status" value="1"/>
</dbReference>
<feature type="region of interest" description="Disordered" evidence="3">
    <location>
        <begin position="449"/>
        <end position="497"/>
    </location>
</feature>
<accession>A0A132NVS9</accession>
<dbReference type="PANTHER" id="PTHR24120">
    <property type="entry name" value="GH07239P"/>
    <property type="match status" value="1"/>
</dbReference>
<gene>
    <name evidence="4" type="ORF">QR46_1865</name>
</gene>
<dbReference type="SUPFAM" id="SSF48403">
    <property type="entry name" value="Ankyrin repeat"/>
    <property type="match status" value="1"/>
</dbReference>
<feature type="compositionally biased region" description="Low complexity" evidence="3">
    <location>
        <begin position="248"/>
        <end position="264"/>
    </location>
</feature>
<sequence>MFPIVSENDWFEAVKQSRLGDVKNAAHSYAGAVDTAGETGLMLAARLGYESLVSFLLPYESGQFNMRGETALIIAMQAHKLKIVKLLAPREASVKLEKGGTALHYAVIYEYLDSIPILAKYLKDVPDPEGLLPLELAVRTENFEATVDLLYYGQPHTMTSLARARALLPDKPGANWTREFDKYASATEDHYLHDSDNLSKVPEDSILNYDGTVQQSRPLFFLEDTERDKLTEQPPRSPTFEDYGALGAAAAAAAKNQSQNASNSPDPHNTDYPIILEEDDIPRIEDVVEPDLDFPVKCEYNQQGHSPSRDAASNIIASPSILTGELMNYENALLHQSPTGACQDIENVISGIPHEKECDLQGAAPQASIYDPVQRNNAELKQRREKLARQAEAEDTRYKYFEKDIAKLTASVSRTKTANDVLQLLGSSTVIEEDNEAKNKFVPDITASQRVVSPRGSMRASSRSRLSYQKGIDSPKSDSQSTSQYSNVEKAGSRLSGSRTTENLLKDLVTNRYLNGDTELIYSVKHKNFPMVDQLAPSQHGERDADGKTALHLAAERNNKPMIDVLAQYEAGMFDNDGWTALMRLVAQNAVDSVWPLLDKEARMQRTTDGWTAMMIAVMHADLEMIKILEPYEVGMQAHDGSTALILAIKADRPSVATFLFQKERYICDKDGISGEQWGINLNRPYIKKILAEEARKREEQMDKRQRNTVLPKYVPRSRMTKIEPRSPRRSDTMSDGYRLPSIWLNQVD</sequence>
<dbReference type="VEuPathDB" id="GiardiaDB:QR46_1865"/>
<feature type="repeat" description="ANK" evidence="1">
    <location>
        <begin position="546"/>
        <end position="578"/>
    </location>
</feature>
<organism evidence="4 5">
    <name type="scientific">Giardia duodenalis assemblage B</name>
    <dbReference type="NCBI Taxonomy" id="1394984"/>
    <lineage>
        <taxon>Eukaryota</taxon>
        <taxon>Metamonada</taxon>
        <taxon>Diplomonadida</taxon>
        <taxon>Hexamitidae</taxon>
        <taxon>Giardiinae</taxon>
        <taxon>Giardia</taxon>
    </lineage>
</organism>
<dbReference type="Gene3D" id="1.25.40.20">
    <property type="entry name" value="Ankyrin repeat-containing domain"/>
    <property type="match status" value="2"/>
</dbReference>
<feature type="compositionally biased region" description="Polar residues" evidence="3">
    <location>
        <begin position="477"/>
        <end position="487"/>
    </location>
</feature>
<name>A0A132NVS9_GIAIN</name>
<comment type="caution">
    <text evidence="4">The sequence shown here is derived from an EMBL/GenBank/DDBJ whole genome shotgun (WGS) entry which is preliminary data.</text>
</comment>
<dbReference type="PROSITE" id="PS50088">
    <property type="entry name" value="ANK_REPEAT"/>
    <property type="match status" value="1"/>
</dbReference>
<dbReference type="EMBL" id="JXTI01000042">
    <property type="protein sequence ID" value="KWX14168.1"/>
    <property type="molecule type" value="Genomic_DNA"/>
</dbReference>
<evidence type="ECO:0000313" key="5">
    <source>
        <dbReference type="Proteomes" id="UP000070089"/>
    </source>
</evidence>
<feature type="coiled-coil region" evidence="2">
    <location>
        <begin position="370"/>
        <end position="397"/>
    </location>
</feature>
<protein>
    <submittedName>
        <fullName evidence="4">Protein 21.1</fullName>
    </submittedName>
</protein>
<keyword evidence="1" id="KW-0040">ANK repeat</keyword>
<dbReference type="Proteomes" id="UP000070089">
    <property type="component" value="Unassembled WGS sequence"/>
</dbReference>
<dbReference type="AlphaFoldDB" id="A0A132NVS9"/>
<evidence type="ECO:0000256" key="2">
    <source>
        <dbReference type="SAM" id="Coils"/>
    </source>
</evidence>
<keyword evidence="2" id="KW-0175">Coiled coil</keyword>
<dbReference type="OrthoDB" id="366390at2759"/>